<dbReference type="AlphaFoldDB" id="A0A5R9A8C1"/>
<dbReference type="InterPro" id="IPR001345">
    <property type="entry name" value="PG/BPGM_mutase_AS"/>
</dbReference>
<feature type="region of interest" description="Disordered" evidence="1">
    <location>
        <begin position="98"/>
        <end position="122"/>
    </location>
</feature>
<dbReference type="Pfam" id="PF00300">
    <property type="entry name" value="His_Phos_1"/>
    <property type="match status" value="1"/>
</dbReference>
<dbReference type="SMART" id="SM00855">
    <property type="entry name" value="PGAM"/>
    <property type="match status" value="1"/>
</dbReference>
<dbReference type="PANTHER" id="PTHR46192">
    <property type="entry name" value="BROAD-RANGE ACID PHOSPHATASE DET1"/>
    <property type="match status" value="1"/>
</dbReference>
<dbReference type="EMBL" id="VAWA01000010">
    <property type="protein sequence ID" value="TLP74414.1"/>
    <property type="molecule type" value="Genomic_DNA"/>
</dbReference>
<dbReference type="InterPro" id="IPR029033">
    <property type="entry name" value="His_PPase_superfam"/>
</dbReference>
<dbReference type="InterPro" id="IPR052765">
    <property type="entry name" value="PGM-Related"/>
</dbReference>
<reference evidence="2 3" key="1">
    <citation type="submission" date="2019-05" db="EMBL/GenBank/DDBJ databases">
        <title>Nesterenkonia sp. GY239, isolated from the Southern Atlantic Ocean.</title>
        <authorList>
            <person name="Zhang G."/>
        </authorList>
    </citation>
    <scope>NUCLEOTIDE SEQUENCE [LARGE SCALE GENOMIC DNA]</scope>
    <source>
        <strain evidence="2 3">GY239</strain>
    </source>
</reference>
<accession>A0A5R9A8C1</accession>
<name>A0A5R9A8C1_9MICC</name>
<protein>
    <submittedName>
        <fullName evidence="2">Histidine phosphatase family protein</fullName>
    </submittedName>
</protein>
<dbReference type="Proteomes" id="UP000306544">
    <property type="component" value="Unassembled WGS sequence"/>
</dbReference>
<evidence type="ECO:0000313" key="2">
    <source>
        <dbReference type="EMBL" id="TLP74414.1"/>
    </source>
</evidence>
<gene>
    <name evidence="2" type="ORF">FEF27_08660</name>
</gene>
<dbReference type="SUPFAM" id="SSF53254">
    <property type="entry name" value="Phosphoglycerate mutase-like"/>
    <property type="match status" value="1"/>
</dbReference>
<dbReference type="Gene3D" id="3.40.50.1240">
    <property type="entry name" value="Phosphoglycerate mutase-like"/>
    <property type="match status" value="1"/>
</dbReference>
<sequence length="122" mass="13940">MTRRPTMMPLDLILIRHGESEGNVAGALARQGEESHYTDDSVTTPGREWQLTQTGQRQAQIVGQHLREAQFPTAYTQLRGQEATRFYCSPYVRTRQTAGHLGLEARREDLQRRSERQESDGL</sequence>
<organism evidence="2 3">
    <name type="scientific">Nesterenkonia sphaerica</name>
    <dbReference type="NCBI Taxonomy" id="1804988"/>
    <lineage>
        <taxon>Bacteria</taxon>
        <taxon>Bacillati</taxon>
        <taxon>Actinomycetota</taxon>
        <taxon>Actinomycetes</taxon>
        <taxon>Micrococcales</taxon>
        <taxon>Micrococcaceae</taxon>
        <taxon>Nesterenkonia</taxon>
    </lineage>
</organism>
<evidence type="ECO:0000313" key="3">
    <source>
        <dbReference type="Proteomes" id="UP000306544"/>
    </source>
</evidence>
<comment type="caution">
    <text evidence="2">The sequence shown here is derived from an EMBL/GenBank/DDBJ whole genome shotgun (WGS) entry which is preliminary data.</text>
</comment>
<dbReference type="GO" id="GO:0003824">
    <property type="term" value="F:catalytic activity"/>
    <property type="evidence" value="ECO:0007669"/>
    <property type="project" value="InterPro"/>
</dbReference>
<dbReference type="OrthoDB" id="5449373at2"/>
<feature type="compositionally biased region" description="Basic and acidic residues" evidence="1">
    <location>
        <begin position="103"/>
        <end position="122"/>
    </location>
</feature>
<evidence type="ECO:0000256" key="1">
    <source>
        <dbReference type="SAM" id="MobiDB-lite"/>
    </source>
</evidence>
<keyword evidence="3" id="KW-1185">Reference proteome</keyword>
<dbReference type="CDD" id="cd07067">
    <property type="entry name" value="HP_PGM_like"/>
    <property type="match status" value="1"/>
</dbReference>
<dbReference type="InterPro" id="IPR013078">
    <property type="entry name" value="His_Pase_superF_clade-1"/>
</dbReference>
<dbReference type="PROSITE" id="PS00175">
    <property type="entry name" value="PG_MUTASE"/>
    <property type="match status" value="1"/>
</dbReference>
<proteinExistence type="predicted"/>